<gene>
    <name evidence="2" type="ORF">Gohar_022001</name>
</gene>
<protein>
    <recommendedName>
        <fullName evidence="4">Myb/SANT-like domain-containing protein</fullName>
    </recommendedName>
</protein>
<evidence type="ECO:0000313" key="2">
    <source>
        <dbReference type="EMBL" id="MBA0819569.1"/>
    </source>
</evidence>
<accession>A0A7J9IBQ3</accession>
<keyword evidence="1" id="KW-0472">Membrane</keyword>
<proteinExistence type="predicted"/>
<keyword evidence="3" id="KW-1185">Reference proteome</keyword>
<evidence type="ECO:0008006" key="4">
    <source>
        <dbReference type="Google" id="ProtNLM"/>
    </source>
</evidence>
<comment type="caution">
    <text evidence="2">The sequence shown here is derived from an EMBL/GenBank/DDBJ whole genome shotgun (WGS) entry which is preliminary data.</text>
</comment>
<evidence type="ECO:0000256" key="1">
    <source>
        <dbReference type="SAM" id="Phobius"/>
    </source>
</evidence>
<reference evidence="2 3" key="1">
    <citation type="journal article" date="2019" name="Genome Biol. Evol.">
        <title>Insights into the evolution of the New World diploid cottons (Gossypium, subgenus Houzingenia) based on genome sequencing.</title>
        <authorList>
            <person name="Grover C.E."/>
            <person name="Arick M.A. 2nd"/>
            <person name="Thrash A."/>
            <person name="Conover J.L."/>
            <person name="Sanders W.S."/>
            <person name="Peterson D.G."/>
            <person name="Frelichowski J.E."/>
            <person name="Scheffler J.A."/>
            <person name="Scheffler B.E."/>
            <person name="Wendel J.F."/>
        </authorList>
    </citation>
    <scope>NUCLEOTIDE SEQUENCE [LARGE SCALE GENOMIC DNA]</scope>
    <source>
        <strain evidence="2">0</strain>
        <tissue evidence="2">Leaf</tissue>
    </source>
</reference>
<name>A0A7J9IBQ3_9ROSI</name>
<dbReference type="EMBL" id="JABFAD010330359">
    <property type="protein sequence ID" value="MBA0819569.1"/>
    <property type="molecule type" value="Genomic_DNA"/>
</dbReference>
<keyword evidence="1" id="KW-1133">Transmembrane helix</keyword>
<sequence length="90" mass="10685">MLKAKPNLESRIRKLKKDWAIVKDMLRGKDNSDFGWTSIDRWLLLKMLFIKKLVNSDIAIFVIMTNFLSYMQKIEPLGKMLKQLLMLLKK</sequence>
<organism evidence="2 3">
    <name type="scientific">Gossypium harknessii</name>
    <dbReference type="NCBI Taxonomy" id="34285"/>
    <lineage>
        <taxon>Eukaryota</taxon>
        <taxon>Viridiplantae</taxon>
        <taxon>Streptophyta</taxon>
        <taxon>Embryophyta</taxon>
        <taxon>Tracheophyta</taxon>
        <taxon>Spermatophyta</taxon>
        <taxon>Magnoliopsida</taxon>
        <taxon>eudicotyledons</taxon>
        <taxon>Gunneridae</taxon>
        <taxon>Pentapetalae</taxon>
        <taxon>rosids</taxon>
        <taxon>malvids</taxon>
        <taxon>Malvales</taxon>
        <taxon>Malvaceae</taxon>
        <taxon>Malvoideae</taxon>
        <taxon>Gossypium</taxon>
    </lineage>
</organism>
<dbReference type="AlphaFoldDB" id="A0A7J9IBQ3"/>
<feature type="transmembrane region" description="Helical" evidence="1">
    <location>
        <begin position="53"/>
        <end position="71"/>
    </location>
</feature>
<evidence type="ECO:0000313" key="3">
    <source>
        <dbReference type="Proteomes" id="UP000593560"/>
    </source>
</evidence>
<keyword evidence="1" id="KW-0812">Transmembrane</keyword>
<dbReference type="OrthoDB" id="10419488at2759"/>
<dbReference type="Proteomes" id="UP000593560">
    <property type="component" value="Unassembled WGS sequence"/>
</dbReference>